<comment type="caution">
    <text evidence="2">The sequence shown here is derived from an EMBL/GenBank/DDBJ whole genome shotgun (WGS) entry which is preliminary data.</text>
</comment>
<organism evidence="2 3">
    <name type="scientific">Salisediminibacterium halotolerans</name>
    <dbReference type="NCBI Taxonomy" id="517425"/>
    <lineage>
        <taxon>Bacteria</taxon>
        <taxon>Bacillati</taxon>
        <taxon>Bacillota</taxon>
        <taxon>Bacilli</taxon>
        <taxon>Bacillales</taxon>
        <taxon>Bacillaceae</taxon>
        <taxon>Salisediminibacterium</taxon>
    </lineage>
</organism>
<evidence type="ECO:0000313" key="3">
    <source>
        <dbReference type="Proteomes" id="UP000199318"/>
    </source>
</evidence>
<dbReference type="Pfam" id="PF12146">
    <property type="entry name" value="Hydrolase_4"/>
    <property type="match status" value="1"/>
</dbReference>
<dbReference type="EMBL" id="FOGV01000016">
    <property type="protein sequence ID" value="SES13931.1"/>
    <property type="molecule type" value="Genomic_DNA"/>
</dbReference>
<evidence type="ECO:0000313" key="2">
    <source>
        <dbReference type="EMBL" id="SES13931.1"/>
    </source>
</evidence>
<dbReference type="OrthoDB" id="9806902at2"/>
<dbReference type="InterPro" id="IPR000073">
    <property type="entry name" value="AB_hydrolase_1"/>
</dbReference>
<feature type="domain" description="Serine aminopeptidase S33" evidence="1">
    <location>
        <begin position="11"/>
        <end position="246"/>
    </location>
</feature>
<dbReference type="Gene3D" id="3.40.50.1820">
    <property type="entry name" value="alpha/beta hydrolase"/>
    <property type="match status" value="1"/>
</dbReference>
<protein>
    <submittedName>
        <fullName evidence="2">Lysophospholipase</fullName>
    </submittedName>
</protein>
<reference evidence="3" key="1">
    <citation type="submission" date="2016-10" db="EMBL/GenBank/DDBJ databases">
        <authorList>
            <person name="de Groot N.N."/>
        </authorList>
    </citation>
    <scope>NUCLEOTIDE SEQUENCE [LARGE SCALE GENOMIC DNA]</scope>
    <source>
        <strain evidence="3">10nlg</strain>
    </source>
</reference>
<dbReference type="InterPro" id="IPR051044">
    <property type="entry name" value="MAG_DAG_Lipase"/>
</dbReference>
<dbReference type="PRINTS" id="PR00111">
    <property type="entry name" value="ABHYDROLASE"/>
</dbReference>
<evidence type="ECO:0000259" key="1">
    <source>
        <dbReference type="Pfam" id="PF12146"/>
    </source>
</evidence>
<dbReference type="STRING" id="1464123.SAMN05444126_11644"/>
<dbReference type="Proteomes" id="UP000199318">
    <property type="component" value="Unassembled WGS sequence"/>
</dbReference>
<accession>A0A1H9UX73</accession>
<sequence length="272" mass="31345">MWKWETGDEMPKGVFVLVHGAGEYHARYEWFINQLNQAGYHVVMGDLPGQGLTEGPRGHIEAFDQYTVQVSLWLEEARTYKLPVVLFGHSMGGLIAVRTMLRLASKQRPDLLLLSSPCFALFQAPGLPKKVLSKVLNPFLPKLMFPSNLEPGSGTRDEWMRRRDQNDDLLVKYVSVRWYRELAEAMDTVHAEISRMPNMPVFISQAGDDRIVDKTAVRKWFNELDIDTKYYKEWPGLYHEVLNEPEKHQVLMHMLGFTAMHLSRARYGGHVT</sequence>
<name>A0A1H9UX73_9BACI</name>
<dbReference type="AlphaFoldDB" id="A0A1H9UX73"/>
<dbReference type="PANTHER" id="PTHR11614">
    <property type="entry name" value="PHOSPHOLIPASE-RELATED"/>
    <property type="match status" value="1"/>
</dbReference>
<dbReference type="RefSeq" id="WP_093073275.1">
    <property type="nucleotide sequence ID" value="NZ_BJVE01000025.1"/>
</dbReference>
<proteinExistence type="predicted"/>
<dbReference type="InterPro" id="IPR029058">
    <property type="entry name" value="AB_hydrolase_fold"/>
</dbReference>
<dbReference type="InterPro" id="IPR022742">
    <property type="entry name" value="Hydrolase_4"/>
</dbReference>
<dbReference type="SUPFAM" id="SSF53474">
    <property type="entry name" value="alpha/beta-Hydrolases"/>
    <property type="match status" value="1"/>
</dbReference>
<keyword evidence="3" id="KW-1185">Reference proteome</keyword>
<gene>
    <name evidence="2" type="ORF">SAMN05444126_11644</name>
</gene>